<keyword evidence="1" id="KW-0472">Membrane</keyword>
<keyword evidence="1" id="KW-0812">Transmembrane</keyword>
<dbReference type="RefSeq" id="WP_377944177.1">
    <property type="nucleotide sequence ID" value="NZ_JBHUCX010000045.1"/>
</dbReference>
<gene>
    <name evidence="2" type="ORF">ACFSB2_16370</name>
</gene>
<accession>A0ABW4JKG2</accession>
<keyword evidence="1" id="KW-1133">Transmembrane helix</keyword>
<sequence>AVPDQREDKETKMLYGEKRAVIAYEREAPAPKHESSKNQTHVWFSPLPLNERNLFFGFLPFNLMQLSIFLLTCALPSGRGPVVARFFGHAR</sequence>
<evidence type="ECO:0000313" key="3">
    <source>
        <dbReference type="Proteomes" id="UP001597079"/>
    </source>
</evidence>
<feature type="transmembrane region" description="Helical" evidence="1">
    <location>
        <begin position="54"/>
        <end position="75"/>
    </location>
</feature>
<proteinExistence type="predicted"/>
<dbReference type="EMBL" id="JBHUCX010000045">
    <property type="protein sequence ID" value="MFD1676281.1"/>
    <property type="molecule type" value="Genomic_DNA"/>
</dbReference>
<reference evidence="3" key="1">
    <citation type="journal article" date="2019" name="Int. J. Syst. Evol. Microbiol.">
        <title>The Global Catalogue of Microorganisms (GCM) 10K type strain sequencing project: providing services to taxonomists for standard genome sequencing and annotation.</title>
        <authorList>
            <consortium name="The Broad Institute Genomics Platform"/>
            <consortium name="The Broad Institute Genome Sequencing Center for Infectious Disease"/>
            <person name="Wu L."/>
            <person name="Ma J."/>
        </authorList>
    </citation>
    <scope>NUCLEOTIDE SEQUENCE [LARGE SCALE GENOMIC DNA]</scope>
    <source>
        <strain evidence="3">CGMCC 1.12286</strain>
    </source>
</reference>
<dbReference type="Proteomes" id="UP001597079">
    <property type="component" value="Unassembled WGS sequence"/>
</dbReference>
<comment type="caution">
    <text evidence="2">The sequence shown here is derived from an EMBL/GenBank/DDBJ whole genome shotgun (WGS) entry which is preliminary data.</text>
</comment>
<feature type="non-terminal residue" evidence="2">
    <location>
        <position position="1"/>
    </location>
</feature>
<keyword evidence="3" id="KW-1185">Reference proteome</keyword>
<protein>
    <submittedName>
        <fullName evidence="2">Uncharacterized protein</fullName>
    </submittedName>
</protein>
<evidence type="ECO:0000313" key="2">
    <source>
        <dbReference type="EMBL" id="MFD1676281.1"/>
    </source>
</evidence>
<organism evidence="2 3">
    <name type="scientific">Alicyclobacillus fodiniaquatilis</name>
    <dbReference type="NCBI Taxonomy" id="1661150"/>
    <lineage>
        <taxon>Bacteria</taxon>
        <taxon>Bacillati</taxon>
        <taxon>Bacillota</taxon>
        <taxon>Bacilli</taxon>
        <taxon>Bacillales</taxon>
        <taxon>Alicyclobacillaceae</taxon>
        <taxon>Alicyclobacillus</taxon>
    </lineage>
</organism>
<name>A0ABW4JKG2_9BACL</name>
<evidence type="ECO:0000256" key="1">
    <source>
        <dbReference type="SAM" id="Phobius"/>
    </source>
</evidence>